<dbReference type="Proteomes" id="UP000694846">
    <property type="component" value="Unplaced"/>
</dbReference>
<dbReference type="RefSeq" id="XP_025405638.1">
    <property type="nucleotide sequence ID" value="XM_025549853.1"/>
</dbReference>
<organism evidence="1">
    <name type="scientific">Sipha flava</name>
    <name type="common">yellow sugarcane aphid</name>
    <dbReference type="NCBI Taxonomy" id="143950"/>
    <lineage>
        <taxon>Eukaryota</taxon>
        <taxon>Metazoa</taxon>
        <taxon>Ecdysozoa</taxon>
        <taxon>Arthropoda</taxon>
        <taxon>Hexapoda</taxon>
        <taxon>Insecta</taxon>
        <taxon>Pterygota</taxon>
        <taxon>Neoptera</taxon>
        <taxon>Paraneoptera</taxon>
        <taxon>Hemiptera</taxon>
        <taxon>Sternorrhyncha</taxon>
        <taxon>Aphidomorpha</taxon>
        <taxon>Aphidoidea</taxon>
        <taxon>Aphididae</taxon>
        <taxon>Sipha</taxon>
    </lineage>
</organism>
<dbReference type="GeneID" id="112679906"/>
<protein>
    <submittedName>
        <fullName evidence="3">Uncharacterized protein LOC112679906</fullName>
    </submittedName>
</protein>
<accession>A0A2S2R6F8</accession>
<keyword evidence="2" id="KW-1185">Reference proteome</keyword>
<reference evidence="1" key="1">
    <citation type="submission" date="2018-04" db="EMBL/GenBank/DDBJ databases">
        <title>Transcriptome assembly of Sipha flava.</title>
        <authorList>
            <person name="Scully E.D."/>
            <person name="Geib S.M."/>
            <person name="Palmer N.A."/>
            <person name="Koch K."/>
            <person name="Bradshaw J."/>
            <person name="Heng-Moss T."/>
            <person name="Sarath G."/>
        </authorList>
    </citation>
    <scope>NUCLEOTIDE SEQUENCE</scope>
</reference>
<proteinExistence type="predicted"/>
<evidence type="ECO:0000313" key="3">
    <source>
        <dbReference type="RefSeq" id="XP_025405638.1"/>
    </source>
</evidence>
<evidence type="ECO:0000313" key="2">
    <source>
        <dbReference type="Proteomes" id="UP000694846"/>
    </source>
</evidence>
<sequence length="116" mass="13149">MELNQLQGIAVLDQAVEVDPPDQRRDDDNFDRDRVHAIAVSHVQQVLDQPGGDQDHGEHDHEQRNENLYDGRQLIENQSHQGVEVSFAGLHDGFTKIVRHTGPGPRTIMRPQEVKC</sequence>
<dbReference type="AlphaFoldDB" id="A0A2S2R6F8"/>
<reference evidence="3" key="2">
    <citation type="submission" date="2025-04" db="UniProtKB">
        <authorList>
            <consortium name="RefSeq"/>
        </authorList>
    </citation>
    <scope>IDENTIFICATION</scope>
    <source>
        <tissue evidence="3">Whole body</tissue>
    </source>
</reference>
<dbReference type="EMBL" id="GGMS01016087">
    <property type="protein sequence ID" value="MBY85290.1"/>
    <property type="molecule type" value="Transcribed_RNA"/>
</dbReference>
<gene>
    <name evidence="3" type="primary">LOC112679906</name>
    <name evidence="1" type="ORF">g.158816</name>
</gene>
<evidence type="ECO:0000313" key="1">
    <source>
        <dbReference type="EMBL" id="MBY85290.1"/>
    </source>
</evidence>
<name>A0A2S2R6F8_9HEMI</name>